<dbReference type="Proteomes" id="UP000657592">
    <property type="component" value="Unassembled WGS sequence"/>
</dbReference>
<accession>A0A917IEQ9</accession>
<name>A0A917IEQ9_9MICO</name>
<organism evidence="1 2">
    <name type="scientific">Microbacterium album</name>
    <dbReference type="NCBI Taxonomy" id="2053191"/>
    <lineage>
        <taxon>Bacteria</taxon>
        <taxon>Bacillati</taxon>
        <taxon>Actinomycetota</taxon>
        <taxon>Actinomycetes</taxon>
        <taxon>Micrococcales</taxon>
        <taxon>Microbacteriaceae</taxon>
        <taxon>Microbacterium</taxon>
    </lineage>
</organism>
<sequence length="53" mass="5771">MGKRPLLRRVRRSLRWSHLVLAIFATLIAGTVMLALEMPAASTDRAAVSPTAP</sequence>
<dbReference type="AlphaFoldDB" id="A0A917IEQ9"/>
<keyword evidence="2" id="KW-1185">Reference proteome</keyword>
<gene>
    <name evidence="1" type="ORF">GCM10010921_13380</name>
</gene>
<reference evidence="1" key="2">
    <citation type="submission" date="2020-09" db="EMBL/GenBank/DDBJ databases">
        <authorList>
            <person name="Sun Q."/>
            <person name="Zhou Y."/>
        </authorList>
    </citation>
    <scope>NUCLEOTIDE SEQUENCE</scope>
    <source>
        <strain evidence="1">CGMCC 1.15794</strain>
    </source>
</reference>
<proteinExistence type="predicted"/>
<comment type="caution">
    <text evidence="1">The sequence shown here is derived from an EMBL/GenBank/DDBJ whole genome shotgun (WGS) entry which is preliminary data.</text>
</comment>
<reference evidence="1" key="1">
    <citation type="journal article" date="2014" name="Int. J. Syst. Evol. Microbiol.">
        <title>Complete genome sequence of Corynebacterium casei LMG S-19264T (=DSM 44701T), isolated from a smear-ripened cheese.</title>
        <authorList>
            <consortium name="US DOE Joint Genome Institute (JGI-PGF)"/>
            <person name="Walter F."/>
            <person name="Albersmeier A."/>
            <person name="Kalinowski J."/>
            <person name="Ruckert C."/>
        </authorList>
    </citation>
    <scope>NUCLEOTIDE SEQUENCE</scope>
    <source>
        <strain evidence="1">CGMCC 1.15794</strain>
    </source>
</reference>
<dbReference type="EMBL" id="BMJY01000004">
    <property type="protein sequence ID" value="GGH41056.1"/>
    <property type="molecule type" value="Genomic_DNA"/>
</dbReference>
<protein>
    <submittedName>
        <fullName evidence="1">Uncharacterized protein</fullName>
    </submittedName>
</protein>
<evidence type="ECO:0000313" key="1">
    <source>
        <dbReference type="EMBL" id="GGH41056.1"/>
    </source>
</evidence>
<evidence type="ECO:0000313" key="2">
    <source>
        <dbReference type="Proteomes" id="UP000657592"/>
    </source>
</evidence>